<evidence type="ECO:0000313" key="2">
    <source>
        <dbReference type="Proteomes" id="UP000637578"/>
    </source>
</evidence>
<sequence length="208" mass="22738">MVYSFNNAAVRVATTGAIYFADDETGTRYDTLKDKVKKVDVALADTDFQHLGFLSEDAVEHEFDDDIEDIPSWQGGIVRSIVKSRSATFKIASLETSREALSLFYGADVTTDTGVHSLDVGANVARKKMICVFEFRDGHLPSGTERVYRIVLPSSQVTELESPKFTAGDAVTWGMTIKALGSRHPLLSIYTNDDQLAAPAPPPDTSDN</sequence>
<gene>
    <name evidence="1" type="ORF">GCM10012275_08050</name>
</gene>
<protein>
    <recommendedName>
        <fullName evidence="3">Phage tail protein</fullName>
    </recommendedName>
</protein>
<name>A0A8J3CAK2_9PSEU</name>
<keyword evidence="2" id="KW-1185">Reference proteome</keyword>
<dbReference type="AlphaFoldDB" id="A0A8J3CAK2"/>
<dbReference type="Proteomes" id="UP000637578">
    <property type="component" value="Unassembled WGS sequence"/>
</dbReference>
<organism evidence="1 2">
    <name type="scientific">Longimycelium tulufanense</name>
    <dbReference type="NCBI Taxonomy" id="907463"/>
    <lineage>
        <taxon>Bacteria</taxon>
        <taxon>Bacillati</taxon>
        <taxon>Actinomycetota</taxon>
        <taxon>Actinomycetes</taxon>
        <taxon>Pseudonocardiales</taxon>
        <taxon>Pseudonocardiaceae</taxon>
        <taxon>Longimycelium</taxon>
    </lineage>
</organism>
<dbReference type="InterPro" id="IPR058154">
    <property type="entry name" value="Bxb1_TTP-like"/>
</dbReference>
<dbReference type="EMBL" id="BMMK01000002">
    <property type="protein sequence ID" value="GGM39558.1"/>
    <property type="molecule type" value="Genomic_DNA"/>
</dbReference>
<evidence type="ECO:0000313" key="1">
    <source>
        <dbReference type="EMBL" id="GGM39558.1"/>
    </source>
</evidence>
<accession>A0A8J3CAK2</accession>
<dbReference type="Pfam" id="PF25681">
    <property type="entry name" value="Phage_TTP_17"/>
    <property type="match status" value="1"/>
</dbReference>
<reference evidence="1" key="1">
    <citation type="journal article" date="2014" name="Int. J. Syst. Evol. Microbiol.">
        <title>Complete genome sequence of Corynebacterium casei LMG S-19264T (=DSM 44701T), isolated from a smear-ripened cheese.</title>
        <authorList>
            <consortium name="US DOE Joint Genome Institute (JGI-PGF)"/>
            <person name="Walter F."/>
            <person name="Albersmeier A."/>
            <person name="Kalinowski J."/>
            <person name="Ruckert C."/>
        </authorList>
    </citation>
    <scope>NUCLEOTIDE SEQUENCE</scope>
    <source>
        <strain evidence="1">CGMCC 4.5737</strain>
    </source>
</reference>
<proteinExistence type="predicted"/>
<dbReference type="RefSeq" id="WP_189053924.1">
    <property type="nucleotide sequence ID" value="NZ_BMMK01000002.1"/>
</dbReference>
<comment type="caution">
    <text evidence="1">The sequence shown here is derived from an EMBL/GenBank/DDBJ whole genome shotgun (WGS) entry which is preliminary data.</text>
</comment>
<evidence type="ECO:0008006" key="3">
    <source>
        <dbReference type="Google" id="ProtNLM"/>
    </source>
</evidence>
<reference evidence="1" key="2">
    <citation type="submission" date="2020-09" db="EMBL/GenBank/DDBJ databases">
        <authorList>
            <person name="Sun Q."/>
            <person name="Zhou Y."/>
        </authorList>
    </citation>
    <scope>NUCLEOTIDE SEQUENCE</scope>
    <source>
        <strain evidence="1">CGMCC 4.5737</strain>
    </source>
</reference>